<dbReference type="GO" id="GO:0016853">
    <property type="term" value="F:isomerase activity"/>
    <property type="evidence" value="ECO:0007669"/>
    <property type="project" value="UniProtKB-KW"/>
</dbReference>
<gene>
    <name evidence="1" type="ORF">ACFSTE_10715</name>
</gene>
<sequence>MRYIAVFIWIQLFISCGKWNDDGVKGTMARVNDTYLYKEDVKELIMNGVSKEDSANIINTYINGWATKQLLIDQAKVNLSDLEMRDLDRLVEDYRNTLYINAYKDALISKSIDTKVSDEEMNAYYEQNIENFNLNRELVKIRYLHLPTDYNDIVATKKQFDRFKEEDEEDLINRKLEFIGYSFNDSLWLEFEDVLHQIPILRQEEKKNILKEGKYIQLSDSLGIYMVKIDKLLDKGVQAPLEYIKPTIRQIILNKRKLELIKNLEKDITKDAIKNKQFEVYN</sequence>
<dbReference type="Proteomes" id="UP001597459">
    <property type="component" value="Unassembled WGS sequence"/>
</dbReference>
<reference evidence="2" key="1">
    <citation type="journal article" date="2019" name="Int. J. Syst. Evol. Microbiol.">
        <title>The Global Catalogue of Microorganisms (GCM) 10K type strain sequencing project: providing services to taxonomists for standard genome sequencing and annotation.</title>
        <authorList>
            <consortium name="The Broad Institute Genomics Platform"/>
            <consortium name="The Broad Institute Genome Sequencing Center for Infectious Disease"/>
            <person name="Wu L."/>
            <person name="Ma J."/>
        </authorList>
    </citation>
    <scope>NUCLEOTIDE SEQUENCE [LARGE SCALE GENOMIC DNA]</scope>
    <source>
        <strain evidence="2">KCTC 42423</strain>
    </source>
</reference>
<accession>A0ABW5N8C9</accession>
<keyword evidence="1" id="KW-0413">Isomerase</keyword>
<evidence type="ECO:0000313" key="2">
    <source>
        <dbReference type="Proteomes" id="UP001597459"/>
    </source>
</evidence>
<protein>
    <submittedName>
        <fullName evidence="1">Peptidyl-prolyl cis-trans isomerase</fullName>
    </submittedName>
</protein>
<comment type="caution">
    <text evidence="1">The sequence shown here is derived from an EMBL/GenBank/DDBJ whole genome shotgun (WGS) entry which is preliminary data.</text>
</comment>
<dbReference type="SUPFAM" id="SSF109998">
    <property type="entry name" value="Triger factor/SurA peptide-binding domain-like"/>
    <property type="match status" value="1"/>
</dbReference>
<dbReference type="RefSeq" id="WP_378256384.1">
    <property type="nucleotide sequence ID" value="NZ_JBHSJV010000001.1"/>
</dbReference>
<keyword evidence="2" id="KW-1185">Reference proteome</keyword>
<dbReference type="EMBL" id="JBHULX010000017">
    <property type="protein sequence ID" value="MFD2591297.1"/>
    <property type="molecule type" value="Genomic_DNA"/>
</dbReference>
<organism evidence="1 2">
    <name type="scientific">Aquimarina hainanensis</name>
    <dbReference type="NCBI Taxonomy" id="1578017"/>
    <lineage>
        <taxon>Bacteria</taxon>
        <taxon>Pseudomonadati</taxon>
        <taxon>Bacteroidota</taxon>
        <taxon>Flavobacteriia</taxon>
        <taxon>Flavobacteriales</taxon>
        <taxon>Flavobacteriaceae</taxon>
        <taxon>Aquimarina</taxon>
    </lineage>
</organism>
<dbReference type="InterPro" id="IPR027304">
    <property type="entry name" value="Trigger_fact/SurA_dom_sf"/>
</dbReference>
<proteinExistence type="predicted"/>
<evidence type="ECO:0000313" key="1">
    <source>
        <dbReference type="EMBL" id="MFD2591297.1"/>
    </source>
</evidence>
<name>A0ABW5N8C9_9FLAO</name>
<dbReference type="PROSITE" id="PS51257">
    <property type="entry name" value="PROKAR_LIPOPROTEIN"/>
    <property type="match status" value="1"/>
</dbReference>